<name>A0ABU8ZL00_9BIFI</name>
<proteinExistence type="predicted"/>
<dbReference type="Proteomes" id="UP001373159">
    <property type="component" value="Unassembled WGS sequence"/>
</dbReference>
<keyword evidence="2" id="KW-1133">Transmembrane helix</keyword>
<feature type="transmembrane region" description="Helical" evidence="2">
    <location>
        <begin position="82"/>
        <end position="101"/>
    </location>
</feature>
<dbReference type="EMBL" id="JBANBB010000001">
    <property type="protein sequence ID" value="MEK0305922.1"/>
    <property type="molecule type" value="Genomic_DNA"/>
</dbReference>
<evidence type="ECO:0000313" key="3">
    <source>
        <dbReference type="EMBL" id="MEK0305922.1"/>
    </source>
</evidence>
<dbReference type="RefSeq" id="WP_340486083.1">
    <property type="nucleotide sequence ID" value="NZ_JBANDZ010000001.1"/>
</dbReference>
<evidence type="ECO:0000256" key="2">
    <source>
        <dbReference type="SAM" id="Phobius"/>
    </source>
</evidence>
<feature type="transmembrane region" description="Helical" evidence="2">
    <location>
        <begin position="40"/>
        <end position="57"/>
    </location>
</feature>
<reference evidence="3 4" key="1">
    <citation type="submission" date="2024-02" db="EMBL/GenBank/DDBJ databases">
        <title>Bifidobacterium honeyensis sp. nov., isolated from the comb honey.</title>
        <authorList>
            <person name="Liu W."/>
            <person name="Li Y."/>
        </authorList>
    </citation>
    <scope>NUCLEOTIDE SEQUENCE [LARGE SCALE GENOMIC DNA]</scope>
    <source>
        <strain evidence="3 4">IMAU50988</strain>
    </source>
</reference>
<protein>
    <submittedName>
        <fullName evidence="3">Uncharacterized protein</fullName>
    </submittedName>
</protein>
<feature type="compositionally biased region" description="Acidic residues" evidence="1">
    <location>
        <begin position="127"/>
        <end position="139"/>
    </location>
</feature>
<organism evidence="3 4">
    <name type="scientific">Bifidobacterium favimelis</name>
    <dbReference type="NCBI Taxonomy" id="3122979"/>
    <lineage>
        <taxon>Bacteria</taxon>
        <taxon>Bacillati</taxon>
        <taxon>Actinomycetota</taxon>
        <taxon>Actinomycetes</taxon>
        <taxon>Bifidobacteriales</taxon>
        <taxon>Bifidobacteriaceae</taxon>
        <taxon>Bifidobacterium</taxon>
    </lineage>
</organism>
<keyword evidence="2" id="KW-0472">Membrane</keyword>
<comment type="caution">
    <text evidence="3">The sequence shown here is derived from an EMBL/GenBank/DDBJ whole genome shotgun (WGS) entry which is preliminary data.</text>
</comment>
<sequence length="150" mass="17002">MLWQKVCFVLVFSLSIHLVLMLITICVGRTRVKEKKALEYLIQSFLVAVYIFGTGLWDPVKKFAWDQLAITFGAARSHTESVWVIVVSLLFFLFVAPLFILRVMPRLLPGFWAKWRDAVYAKNEKTDGEEEPGPQEDDPSTGIPPEGGSL</sequence>
<accession>A0ABU8ZL00</accession>
<keyword evidence="2" id="KW-0812">Transmembrane</keyword>
<keyword evidence="4" id="KW-1185">Reference proteome</keyword>
<evidence type="ECO:0000256" key="1">
    <source>
        <dbReference type="SAM" id="MobiDB-lite"/>
    </source>
</evidence>
<gene>
    <name evidence="3" type="ORF">V8P97_00295</name>
</gene>
<feature type="transmembrane region" description="Helical" evidence="2">
    <location>
        <begin position="6"/>
        <end position="28"/>
    </location>
</feature>
<feature type="region of interest" description="Disordered" evidence="1">
    <location>
        <begin position="123"/>
        <end position="150"/>
    </location>
</feature>
<evidence type="ECO:0000313" key="4">
    <source>
        <dbReference type="Proteomes" id="UP001373159"/>
    </source>
</evidence>